<dbReference type="SUPFAM" id="SSF55729">
    <property type="entry name" value="Acyl-CoA N-acyltransferases (Nat)"/>
    <property type="match status" value="1"/>
</dbReference>
<dbReference type="InterPro" id="IPR016181">
    <property type="entry name" value="Acyl_CoA_acyltransferase"/>
</dbReference>
<name>A0A819NG64_9BILA</name>
<evidence type="ECO:0000313" key="2">
    <source>
        <dbReference type="EMBL" id="CAF3998498.1"/>
    </source>
</evidence>
<evidence type="ECO:0000313" key="1">
    <source>
        <dbReference type="EMBL" id="CAF1403516.1"/>
    </source>
</evidence>
<accession>A0A819NG64</accession>
<dbReference type="EMBL" id="CAJNOT010003865">
    <property type="protein sequence ID" value="CAF1403516.1"/>
    <property type="molecule type" value="Genomic_DNA"/>
</dbReference>
<proteinExistence type="predicted"/>
<protein>
    <recommendedName>
        <fullName evidence="4">N-acetyltransferase domain-containing protein</fullName>
    </recommendedName>
</protein>
<sequence length="121" mass="14401">MKEKQQNYFALFNLTLSIRNDEYERFRINHKIELNNDNTARLSPCITDNYQNIYLGSLLMKKTIDIVRRMDKHHMILSGGVLVENIRAIHFFEKNKFRLFSTIFLSHDGYECKDGLIEIDL</sequence>
<organism evidence="2 3">
    <name type="scientific">Rotaria sordida</name>
    <dbReference type="NCBI Taxonomy" id="392033"/>
    <lineage>
        <taxon>Eukaryota</taxon>
        <taxon>Metazoa</taxon>
        <taxon>Spiralia</taxon>
        <taxon>Gnathifera</taxon>
        <taxon>Rotifera</taxon>
        <taxon>Eurotatoria</taxon>
        <taxon>Bdelloidea</taxon>
        <taxon>Philodinida</taxon>
        <taxon>Philodinidae</taxon>
        <taxon>Rotaria</taxon>
    </lineage>
</organism>
<dbReference type="Proteomes" id="UP000663864">
    <property type="component" value="Unassembled WGS sequence"/>
</dbReference>
<gene>
    <name evidence="2" type="ORF">JBS370_LOCUS26137</name>
    <name evidence="1" type="ORF">ZHD862_LOCUS33240</name>
</gene>
<reference evidence="2" key="1">
    <citation type="submission" date="2021-02" db="EMBL/GenBank/DDBJ databases">
        <authorList>
            <person name="Nowell W R."/>
        </authorList>
    </citation>
    <scope>NUCLEOTIDE SEQUENCE</scope>
</reference>
<evidence type="ECO:0000313" key="3">
    <source>
        <dbReference type="Proteomes" id="UP000663836"/>
    </source>
</evidence>
<dbReference type="Gene3D" id="3.40.630.30">
    <property type="match status" value="1"/>
</dbReference>
<dbReference type="AlphaFoldDB" id="A0A819NG64"/>
<comment type="caution">
    <text evidence="2">The sequence shown here is derived from an EMBL/GenBank/DDBJ whole genome shotgun (WGS) entry which is preliminary data.</text>
</comment>
<dbReference type="EMBL" id="CAJOBD010004534">
    <property type="protein sequence ID" value="CAF3998498.1"/>
    <property type="molecule type" value="Genomic_DNA"/>
</dbReference>
<dbReference type="Proteomes" id="UP000663836">
    <property type="component" value="Unassembled WGS sequence"/>
</dbReference>
<evidence type="ECO:0008006" key="4">
    <source>
        <dbReference type="Google" id="ProtNLM"/>
    </source>
</evidence>